<evidence type="ECO:0000256" key="11">
    <source>
        <dbReference type="ARBA" id="ARBA00049191"/>
    </source>
</evidence>
<dbReference type="AlphaFoldDB" id="A0A975DEJ1"/>
<feature type="binding site" evidence="12">
    <location>
        <position position="65"/>
    </location>
    <ligand>
        <name>CoA</name>
        <dbReference type="ChEBI" id="CHEBI:57287"/>
    </ligand>
</feature>
<evidence type="ECO:0000256" key="6">
    <source>
        <dbReference type="ARBA" id="ARBA00022679"/>
    </source>
</evidence>
<feature type="binding site" evidence="12">
    <location>
        <position position="61"/>
    </location>
    <ligand>
        <name>CoA</name>
        <dbReference type="ChEBI" id="CHEBI:57287"/>
    </ligand>
</feature>
<dbReference type="GO" id="GO:0008897">
    <property type="term" value="F:holo-[acyl-carrier-protein] synthase activity"/>
    <property type="evidence" value="ECO:0007669"/>
    <property type="project" value="InterPro"/>
</dbReference>
<dbReference type="SUPFAM" id="SSF56214">
    <property type="entry name" value="4'-phosphopantetheinyl transferase"/>
    <property type="match status" value="1"/>
</dbReference>
<reference evidence="15" key="1">
    <citation type="submission" date="2021-03" db="EMBL/GenBank/DDBJ databases">
        <title>Complete Genome of Pseudoalteromonas xiamenensis STKMTI.2, a new potential marine bacterium producing anti-Vibrio compounds.</title>
        <authorList>
            <person name="Handayani D.P."/>
            <person name="Isnansetyo A."/>
            <person name="Istiqomah I."/>
            <person name="Jumina J."/>
        </authorList>
    </citation>
    <scope>NUCLEOTIDE SEQUENCE</scope>
    <source>
        <strain evidence="15">STKMTI.2</strain>
    </source>
</reference>
<dbReference type="GO" id="GO:0005886">
    <property type="term" value="C:plasma membrane"/>
    <property type="evidence" value="ECO:0007669"/>
    <property type="project" value="TreeGrafter"/>
</dbReference>
<keyword evidence="16" id="KW-1185">Reference proteome</keyword>
<evidence type="ECO:0000313" key="15">
    <source>
        <dbReference type="EMBL" id="QTH70185.1"/>
    </source>
</evidence>
<accession>A0A975DEJ1</accession>
<proteinExistence type="inferred from homology"/>
<comment type="catalytic activity">
    <reaction evidence="11">
        <text>apo-[peptidyl-carrier protein] + CoA = holo-[peptidyl-carrier protein] + adenosine 3',5'-bisphosphate + H(+)</text>
        <dbReference type="Rhea" id="RHEA:46228"/>
        <dbReference type="Rhea" id="RHEA-COMP:11479"/>
        <dbReference type="Rhea" id="RHEA-COMP:11480"/>
        <dbReference type="ChEBI" id="CHEBI:15378"/>
        <dbReference type="ChEBI" id="CHEBI:29999"/>
        <dbReference type="ChEBI" id="CHEBI:57287"/>
        <dbReference type="ChEBI" id="CHEBI:58343"/>
        <dbReference type="ChEBI" id="CHEBI:64479"/>
    </reaction>
</comment>
<keyword evidence="13" id="KW-0479">Metal-binding</keyword>
<gene>
    <name evidence="15" type="ORF">J5O05_08975</name>
</gene>
<evidence type="ECO:0000256" key="7">
    <source>
        <dbReference type="ARBA" id="ARBA00023191"/>
    </source>
</evidence>
<evidence type="ECO:0000256" key="13">
    <source>
        <dbReference type="PIRSR" id="PIRSR603542-2"/>
    </source>
</evidence>
<protein>
    <recommendedName>
        <fullName evidence="5">Enterobactin synthase component D</fullName>
    </recommendedName>
    <alternativeName>
        <fullName evidence="8">4'-phosphopantetheinyl transferase EntD</fullName>
    </alternativeName>
    <alternativeName>
        <fullName evidence="9">Enterochelin synthase D</fullName>
    </alternativeName>
</protein>
<feature type="binding site" evidence="13">
    <location>
        <position position="16"/>
    </location>
    <ligand>
        <name>Mg(2+)</name>
        <dbReference type="ChEBI" id="CHEBI:18420"/>
    </ligand>
</feature>
<comment type="similarity">
    <text evidence="3">Belongs to the P-Pant transferase superfamily. EntD family.</text>
</comment>
<feature type="domain" description="4'-phosphopantetheinyl transferase" evidence="14">
    <location>
        <begin position="12"/>
        <end position="101"/>
    </location>
</feature>
<evidence type="ECO:0000256" key="10">
    <source>
        <dbReference type="ARBA" id="ARBA00049176"/>
    </source>
</evidence>
<sequence>MAVVIDASAYKGIGLDIEHFMSDKREHDLQKHLLCEQEQTQFKLLGHVCSHPLTLVFSAKESIFKALYPSVNAFFGFEAAALIEFNNTQLRFEITKSLSDLVQKGTQVTVHYQHFENWLLTECCV</sequence>
<comment type="function">
    <text evidence="1">Involved in the biosynthesis of the siderophore enterobactin (enterochelin), which is a macrocyclic trimeric lactone of N-(2,3-dihydroxybenzoyl)-serine. The serine trilactone serves as a scaffolding for the three catechol functionalities that provide hexadentate coordination for the tightly ligated iron(2+) atoms. Plays an essential role in the assembly of the enterobactin by catalyzing the transfer of the 4'-phosphopantetheine (Ppant) moiety from coenzyme A to the apo-domains of both EntB (ArCP domain) and EntF (PCP domain) to yield their holo-forms which make them competent for the activation of 2,3-dihydroxybenzoate (DHB) and L-serine, respectively.</text>
</comment>
<comment type="pathway">
    <text evidence="2">Siderophore biosynthesis; enterobactin biosynthesis.</text>
</comment>
<dbReference type="PANTHER" id="PTHR38096:SF1">
    <property type="entry name" value="ENTEROBACTIN SYNTHASE COMPONENT D"/>
    <property type="match status" value="1"/>
</dbReference>
<dbReference type="RefSeq" id="WP_208841781.1">
    <property type="nucleotide sequence ID" value="NZ_CP072133.1"/>
</dbReference>
<feature type="binding site" evidence="13">
    <location>
        <position position="18"/>
    </location>
    <ligand>
        <name>Mg(2+)</name>
        <dbReference type="ChEBI" id="CHEBI:18420"/>
    </ligand>
</feature>
<evidence type="ECO:0000256" key="12">
    <source>
        <dbReference type="PIRSR" id="PIRSR603542-1"/>
    </source>
</evidence>
<dbReference type="InterPro" id="IPR008278">
    <property type="entry name" value="4-PPantetheinyl_Trfase_dom"/>
</dbReference>
<feature type="binding site" evidence="13">
    <location>
        <position position="17"/>
    </location>
    <ligand>
        <name>Mg(2+)</name>
        <dbReference type="ChEBI" id="CHEBI:18420"/>
    </ligand>
</feature>
<evidence type="ECO:0000256" key="5">
    <source>
        <dbReference type="ARBA" id="ARBA00019087"/>
    </source>
</evidence>
<comment type="cofactor">
    <cofactor evidence="13">
        <name>Mg(2+)</name>
        <dbReference type="ChEBI" id="CHEBI:18420"/>
    </cofactor>
</comment>
<keyword evidence="6 15" id="KW-0808">Transferase</keyword>
<keyword evidence="7" id="KW-0259">Enterobactin biosynthesis</keyword>
<dbReference type="GO" id="GO:0000287">
    <property type="term" value="F:magnesium ion binding"/>
    <property type="evidence" value="ECO:0007669"/>
    <property type="project" value="InterPro"/>
</dbReference>
<evidence type="ECO:0000256" key="8">
    <source>
        <dbReference type="ARBA" id="ARBA00029894"/>
    </source>
</evidence>
<organism evidence="15 16">
    <name type="scientific">Pseudoalteromonas xiamenensis</name>
    <dbReference type="NCBI Taxonomy" id="882626"/>
    <lineage>
        <taxon>Bacteria</taxon>
        <taxon>Pseudomonadati</taxon>
        <taxon>Pseudomonadota</taxon>
        <taxon>Gammaproteobacteria</taxon>
        <taxon>Alteromonadales</taxon>
        <taxon>Pseudoalteromonadaceae</taxon>
        <taxon>Pseudoalteromonas</taxon>
    </lineage>
</organism>
<evidence type="ECO:0000256" key="9">
    <source>
        <dbReference type="ARBA" id="ARBA00031996"/>
    </source>
</evidence>
<dbReference type="InterPro" id="IPR037143">
    <property type="entry name" value="4-PPantetheinyl_Trfase_dom_sf"/>
</dbReference>
<feature type="binding site" evidence="12">
    <location>
        <position position="16"/>
    </location>
    <ligand>
        <name>CoA</name>
        <dbReference type="ChEBI" id="CHEBI:57287"/>
    </ligand>
</feature>
<dbReference type="GO" id="GO:0009366">
    <property type="term" value="C:enterobactin synthetase complex"/>
    <property type="evidence" value="ECO:0007669"/>
    <property type="project" value="InterPro"/>
</dbReference>
<dbReference type="EMBL" id="CP072133">
    <property type="protein sequence ID" value="QTH70185.1"/>
    <property type="molecule type" value="Genomic_DNA"/>
</dbReference>
<comment type="subunit">
    <text evidence="4">EntB, EntD, EntE, and EntF form a multienzyme complex called enterobactin synthase.</text>
</comment>
<keyword evidence="13" id="KW-0460">Magnesium</keyword>
<dbReference type="GO" id="GO:0009239">
    <property type="term" value="P:enterobactin biosynthetic process"/>
    <property type="evidence" value="ECO:0007669"/>
    <property type="project" value="UniProtKB-KW"/>
</dbReference>
<dbReference type="KEGG" id="pxi:J5O05_08975"/>
<comment type="catalytic activity">
    <reaction evidence="10">
        <text>apo-[aryl-carrier protein] + CoA = holo-[aryl-carrier protein] + adenosine 3',5'-bisphosphate + H(+)</text>
        <dbReference type="Rhea" id="RHEA:48404"/>
        <dbReference type="Rhea" id="RHEA-COMP:15903"/>
        <dbReference type="Rhea" id="RHEA-COMP:17557"/>
        <dbReference type="ChEBI" id="CHEBI:15378"/>
        <dbReference type="ChEBI" id="CHEBI:29999"/>
        <dbReference type="ChEBI" id="CHEBI:57287"/>
        <dbReference type="ChEBI" id="CHEBI:58343"/>
        <dbReference type="ChEBI" id="CHEBI:64479"/>
    </reaction>
</comment>
<dbReference type="Pfam" id="PF01648">
    <property type="entry name" value="ACPS"/>
    <property type="match status" value="1"/>
</dbReference>
<evidence type="ECO:0000256" key="3">
    <source>
        <dbReference type="ARBA" id="ARBA00008342"/>
    </source>
</evidence>
<evidence type="ECO:0000259" key="14">
    <source>
        <dbReference type="Pfam" id="PF01648"/>
    </source>
</evidence>
<dbReference type="InterPro" id="IPR003542">
    <property type="entry name" value="Enbac_synth_compD-like"/>
</dbReference>
<evidence type="ECO:0000256" key="1">
    <source>
        <dbReference type="ARBA" id="ARBA00003937"/>
    </source>
</evidence>
<evidence type="ECO:0000256" key="4">
    <source>
        <dbReference type="ARBA" id="ARBA00011503"/>
    </source>
</evidence>
<dbReference type="Proteomes" id="UP000664904">
    <property type="component" value="Chromosome"/>
</dbReference>
<dbReference type="Gene3D" id="3.90.470.20">
    <property type="entry name" value="4'-phosphopantetheinyl transferase domain"/>
    <property type="match status" value="1"/>
</dbReference>
<evidence type="ECO:0000256" key="2">
    <source>
        <dbReference type="ARBA" id="ARBA00004993"/>
    </source>
</evidence>
<dbReference type="PANTHER" id="PTHR38096">
    <property type="entry name" value="ENTEROBACTIN SYNTHASE COMPONENT D"/>
    <property type="match status" value="1"/>
</dbReference>
<evidence type="ECO:0000313" key="16">
    <source>
        <dbReference type="Proteomes" id="UP000664904"/>
    </source>
</evidence>
<name>A0A975DEJ1_9GAMM</name>